<sequence>MYNNVNAPFTLGENIPHSPAFSHGYVAPAYGYAAPVCEYRDHRHGCHDFAIIVVLFILLIIIGACTFCR</sequence>
<accession>A0ACD4RGA1</accession>
<gene>
    <name evidence="1" type="ORF">QLQ22_08505</name>
</gene>
<organism evidence="1 2">
    <name type="scientific">Metabacillus hrfriensis</name>
    <dbReference type="NCBI Taxonomy" id="3048891"/>
    <lineage>
        <taxon>Bacteria</taxon>
        <taxon>Bacillati</taxon>
        <taxon>Bacillota</taxon>
        <taxon>Bacilli</taxon>
        <taxon>Bacillales</taxon>
        <taxon>Bacillaceae</taxon>
        <taxon>Metabacillus</taxon>
    </lineage>
</organism>
<protein>
    <submittedName>
        <fullName evidence="1">YjcZ family sporulation protein</fullName>
    </submittedName>
</protein>
<reference evidence="2" key="1">
    <citation type="journal article" date="2025" name="Aquaculture">
        <title>Assessment of the bioflocculant production and safety properties of Metabacillus hrfriensis sp. nov. based on phenotypic and whole-genome sequencing analysis.</title>
        <authorList>
            <person name="Zhang R."/>
            <person name="Zhao Z."/>
            <person name="Luo L."/>
            <person name="Wang S."/>
            <person name="Guo K."/>
            <person name="Xu W."/>
        </authorList>
    </citation>
    <scope>NUCLEOTIDE SEQUENCE [LARGE SCALE GENOMIC DNA]</scope>
    <source>
        <strain evidence="2">CT-WN-B3</strain>
    </source>
</reference>
<name>A0ACD4RGA1_9BACI</name>
<dbReference type="EMBL" id="CP126116">
    <property type="protein sequence ID" value="WHZ59348.1"/>
    <property type="molecule type" value="Genomic_DNA"/>
</dbReference>
<evidence type="ECO:0000313" key="1">
    <source>
        <dbReference type="EMBL" id="WHZ59348.1"/>
    </source>
</evidence>
<dbReference type="Proteomes" id="UP001226091">
    <property type="component" value="Chromosome"/>
</dbReference>
<proteinExistence type="predicted"/>
<evidence type="ECO:0000313" key="2">
    <source>
        <dbReference type="Proteomes" id="UP001226091"/>
    </source>
</evidence>
<keyword evidence="2" id="KW-1185">Reference proteome</keyword>